<gene>
    <name evidence="4" type="ORF">ACFQZM_45200</name>
</gene>
<organism evidence="4 5">
    <name type="scientific">Actinomadura fibrosa</name>
    <dbReference type="NCBI Taxonomy" id="111802"/>
    <lineage>
        <taxon>Bacteria</taxon>
        <taxon>Bacillati</taxon>
        <taxon>Actinomycetota</taxon>
        <taxon>Actinomycetes</taxon>
        <taxon>Streptosporangiales</taxon>
        <taxon>Thermomonosporaceae</taxon>
        <taxon>Actinomadura</taxon>
    </lineage>
</organism>
<evidence type="ECO:0000259" key="3">
    <source>
        <dbReference type="PROSITE" id="PS50125"/>
    </source>
</evidence>
<dbReference type="SMART" id="SM00100">
    <property type="entry name" value="cNMP"/>
    <property type="match status" value="1"/>
</dbReference>
<proteinExistence type="predicted"/>
<dbReference type="Pfam" id="PF00027">
    <property type="entry name" value="cNMP_binding"/>
    <property type="match status" value="1"/>
</dbReference>
<dbReference type="EMBL" id="JBHTGP010000033">
    <property type="protein sequence ID" value="MFD0691755.1"/>
    <property type="molecule type" value="Genomic_DNA"/>
</dbReference>
<evidence type="ECO:0000256" key="1">
    <source>
        <dbReference type="SAM" id="MobiDB-lite"/>
    </source>
</evidence>
<dbReference type="InterPro" id="IPR018490">
    <property type="entry name" value="cNMP-bd_dom_sf"/>
</dbReference>
<dbReference type="InterPro" id="IPR001054">
    <property type="entry name" value="A/G_cyclase"/>
</dbReference>
<dbReference type="Gene3D" id="3.30.70.1230">
    <property type="entry name" value="Nucleotide cyclase"/>
    <property type="match status" value="1"/>
</dbReference>
<feature type="domain" description="Cyclic nucleotide-binding" evidence="2">
    <location>
        <begin position="31"/>
        <end position="150"/>
    </location>
</feature>
<dbReference type="Gene3D" id="2.60.120.10">
    <property type="entry name" value="Jelly Rolls"/>
    <property type="match status" value="1"/>
</dbReference>
<evidence type="ECO:0000313" key="5">
    <source>
        <dbReference type="Proteomes" id="UP001597063"/>
    </source>
</evidence>
<dbReference type="PROSITE" id="PS50125">
    <property type="entry name" value="GUANYLATE_CYCLASE_2"/>
    <property type="match status" value="1"/>
</dbReference>
<dbReference type="InterPro" id="IPR050397">
    <property type="entry name" value="Env_Response_Regulators"/>
</dbReference>
<dbReference type="RefSeq" id="WP_165503286.1">
    <property type="nucleotide sequence ID" value="NZ_CAACUY010000336.1"/>
</dbReference>
<feature type="region of interest" description="Disordered" evidence="1">
    <location>
        <begin position="1"/>
        <end position="29"/>
    </location>
</feature>
<dbReference type="InterPro" id="IPR014710">
    <property type="entry name" value="RmlC-like_jellyroll"/>
</dbReference>
<comment type="caution">
    <text evidence="4">The sequence shown here is derived from an EMBL/GenBank/DDBJ whole genome shotgun (WGS) entry which is preliminary data.</text>
</comment>
<protein>
    <submittedName>
        <fullName evidence="4">Cyclic nucleotide-binding domain-containing protein</fullName>
    </submittedName>
</protein>
<feature type="compositionally biased region" description="Pro residues" evidence="1">
    <location>
        <begin position="406"/>
        <end position="416"/>
    </location>
</feature>
<dbReference type="Proteomes" id="UP001597063">
    <property type="component" value="Unassembled WGS sequence"/>
</dbReference>
<dbReference type="SUPFAM" id="SSF55073">
    <property type="entry name" value="Nucleotide cyclase"/>
    <property type="match status" value="1"/>
</dbReference>
<sequence>MAHTTDTTHTTDTRHTTGTAALNGAERPEAFWPSLTEAERSALRDLAEHADLPAGTVLCREDEPATRLVVVLSGWAKVCRTEGSRERIIALRGAGDLIGERAALLVRSRSATVVTLDPVEALLIPADAFAAFLGEHDRVLSVLERQLYERLTEDRGPDGTVEPGTADPGTAVPAEASPATAVSGSALAWAGQTCSILFTDIASFSDRARTDDDRRLVRRAMYDLLREAFEESRLSWSACYREDRGDGALIVVPPAVPTVSLVEPIVSRLAVKLRAHNRRAGDAVRMQLRVALHVGPVVPDREGVSGEAVIQAARLLDAPVLKAGLADSDADLGFIVSDHVYDTVVRHASGTVDPLTYRKVKVRVKETRTRAWMYLAAGTVPRTPALRTAPRPAAPSGTGAGTGGDAPPPSPAPPPLTAGTLDVRGDLVLGNKIVYGR</sequence>
<name>A0ABW2Y4G1_9ACTN</name>
<evidence type="ECO:0000259" key="2">
    <source>
        <dbReference type="PROSITE" id="PS50042"/>
    </source>
</evidence>
<feature type="region of interest" description="Disordered" evidence="1">
    <location>
        <begin position="383"/>
        <end position="421"/>
    </location>
</feature>
<dbReference type="PANTHER" id="PTHR24567:SF74">
    <property type="entry name" value="HTH-TYPE TRANSCRIPTIONAL REGULATOR ARCR"/>
    <property type="match status" value="1"/>
</dbReference>
<feature type="region of interest" description="Disordered" evidence="1">
    <location>
        <begin position="153"/>
        <end position="177"/>
    </location>
</feature>
<dbReference type="InterPro" id="IPR000595">
    <property type="entry name" value="cNMP-bd_dom"/>
</dbReference>
<feature type="compositionally biased region" description="Low complexity" evidence="1">
    <location>
        <begin position="383"/>
        <end position="397"/>
    </location>
</feature>
<dbReference type="SUPFAM" id="SSF51206">
    <property type="entry name" value="cAMP-binding domain-like"/>
    <property type="match status" value="1"/>
</dbReference>
<dbReference type="PANTHER" id="PTHR24567">
    <property type="entry name" value="CRP FAMILY TRANSCRIPTIONAL REGULATORY PROTEIN"/>
    <property type="match status" value="1"/>
</dbReference>
<keyword evidence="5" id="KW-1185">Reference proteome</keyword>
<dbReference type="PROSITE" id="PS50042">
    <property type="entry name" value="CNMP_BINDING_3"/>
    <property type="match status" value="1"/>
</dbReference>
<reference evidence="5" key="1">
    <citation type="journal article" date="2019" name="Int. J. Syst. Evol. Microbiol.">
        <title>The Global Catalogue of Microorganisms (GCM) 10K type strain sequencing project: providing services to taxonomists for standard genome sequencing and annotation.</title>
        <authorList>
            <consortium name="The Broad Institute Genomics Platform"/>
            <consortium name="The Broad Institute Genome Sequencing Center for Infectious Disease"/>
            <person name="Wu L."/>
            <person name="Ma J."/>
        </authorList>
    </citation>
    <scope>NUCLEOTIDE SEQUENCE [LARGE SCALE GENOMIC DNA]</scope>
    <source>
        <strain evidence="5">JCM 9371</strain>
    </source>
</reference>
<feature type="domain" description="Guanylate cyclase" evidence="3">
    <location>
        <begin position="195"/>
        <end position="316"/>
    </location>
</feature>
<evidence type="ECO:0000313" key="4">
    <source>
        <dbReference type="EMBL" id="MFD0691755.1"/>
    </source>
</evidence>
<accession>A0ABW2Y4G1</accession>
<dbReference type="InterPro" id="IPR029787">
    <property type="entry name" value="Nucleotide_cyclase"/>
</dbReference>
<dbReference type="CDD" id="cd00038">
    <property type="entry name" value="CAP_ED"/>
    <property type="match status" value="1"/>
</dbReference>